<evidence type="ECO:0000259" key="1">
    <source>
        <dbReference type="Pfam" id="PF10602"/>
    </source>
</evidence>
<protein>
    <submittedName>
        <fullName evidence="2">26S proteasome non-ATPase regulatory subunit 6</fullName>
    </submittedName>
</protein>
<gene>
    <name evidence="2" type="ORF">GMRT_13091</name>
</gene>
<dbReference type="GO" id="GO:0000502">
    <property type="term" value="C:proteasome complex"/>
    <property type="evidence" value="ECO:0007669"/>
    <property type="project" value="UniProtKB-KW"/>
</dbReference>
<dbReference type="EMBL" id="VDLU01000001">
    <property type="protein sequence ID" value="TNJ30389.1"/>
    <property type="molecule type" value="Genomic_DNA"/>
</dbReference>
<reference evidence="2 3" key="1">
    <citation type="submission" date="2019-05" db="EMBL/GenBank/DDBJ databases">
        <title>The compact genome of Giardia muris reveals important steps in the evolution of intestinal protozoan parasites.</title>
        <authorList>
            <person name="Xu F."/>
            <person name="Jimenez-Gonzalez A."/>
            <person name="Einarsson E."/>
            <person name="Astvaldsson A."/>
            <person name="Peirasmaki D."/>
            <person name="Eckmann L."/>
            <person name="Andersson J.O."/>
            <person name="Svard S.G."/>
            <person name="Jerlstrom-Hultqvist J."/>
        </authorList>
    </citation>
    <scope>NUCLEOTIDE SEQUENCE [LARGE SCALE GENOMIC DNA]</scope>
    <source>
        <strain evidence="2 3">Roberts-Thomson</strain>
    </source>
</reference>
<dbReference type="SUPFAM" id="SSF46785">
    <property type="entry name" value="Winged helix' DNA-binding domain"/>
    <property type="match status" value="1"/>
</dbReference>
<accession>A0A4Z1TCS4</accession>
<dbReference type="Proteomes" id="UP000315496">
    <property type="component" value="Chromosome 1"/>
</dbReference>
<name>A0A4Z1TCS4_GIAMU</name>
<dbReference type="PANTHER" id="PTHR14145">
    <property type="entry name" value="26S PROTESOME SUBUNIT 6"/>
    <property type="match status" value="1"/>
</dbReference>
<dbReference type="Pfam" id="PF10602">
    <property type="entry name" value="RPN7"/>
    <property type="match status" value="1"/>
</dbReference>
<evidence type="ECO:0000313" key="3">
    <source>
        <dbReference type="Proteomes" id="UP000315496"/>
    </source>
</evidence>
<keyword evidence="3" id="KW-1185">Reference proteome</keyword>
<dbReference type="InterPro" id="IPR045135">
    <property type="entry name" value="Rpn7_N"/>
</dbReference>
<dbReference type="InterPro" id="IPR019585">
    <property type="entry name" value="Rpn7/CSN1"/>
</dbReference>
<dbReference type="OrthoDB" id="1452at2759"/>
<sequence length="386" mass="43166">MIDDQPVDPVILVHEVMYAAARARNVSPYRDELVRLVETHGLLGSYNLLTRLNILPSDEAMRGRLEKVIDEKLVAIDGQLADETKSEFDKGLLKLEKAQIYAAACMPEQALEVVADLTKGIVSDDMLFSLRFSLLRCFFALNDWDSYRAQLELCGRDLESANYENRANFKLYEAVAHIVDCTGLDDHLTLEKLATNLKDIVPVYSAEAFIPYPAFVVLAYILNLVALPRKDFLHFLTSSTDALSVVSDIPPLMTAIGCVRDCNYSSMNTALLALDEYCRTRYLLNKIRATVCRSFRRIVIRQFLTSYMNANISSMATTFQISERAMLSELEAMILHGALDYKIDLCAGVLSDSPVDGYSAACADFIQAATKYLKTLESARKSLLTT</sequence>
<dbReference type="PANTHER" id="PTHR14145:SF1">
    <property type="entry name" value="26S PROTEASOME NON-ATPASE REGULATORY SUBUNIT 6"/>
    <property type="match status" value="1"/>
</dbReference>
<proteinExistence type="predicted"/>
<feature type="domain" description="26S proteasome regulatory subunit Rpn7 N-terminal" evidence="1">
    <location>
        <begin position="63"/>
        <end position="232"/>
    </location>
</feature>
<dbReference type="AlphaFoldDB" id="A0A4Z1TCS4"/>
<evidence type="ECO:0000313" key="2">
    <source>
        <dbReference type="EMBL" id="TNJ30389.1"/>
    </source>
</evidence>
<dbReference type="GO" id="GO:0043161">
    <property type="term" value="P:proteasome-mediated ubiquitin-dependent protein catabolic process"/>
    <property type="evidence" value="ECO:0007669"/>
    <property type="project" value="TreeGrafter"/>
</dbReference>
<organism evidence="2 3">
    <name type="scientific">Giardia muris</name>
    <dbReference type="NCBI Taxonomy" id="5742"/>
    <lineage>
        <taxon>Eukaryota</taxon>
        <taxon>Metamonada</taxon>
        <taxon>Diplomonadida</taxon>
        <taxon>Hexamitidae</taxon>
        <taxon>Giardiinae</taxon>
        <taxon>Giardia</taxon>
    </lineage>
</organism>
<dbReference type="Gene3D" id="1.25.40.570">
    <property type="match status" value="1"/>
</dbReference>
<dbReference type="InterPro" id="IPR036390">
    <property type="entry name" value="WH_DNA-bd_sf"/>
</dbReference>
<dbReference type="VEuPathDB" id="GiardiaDB:GMRT_13091"/>
<keyword evidence="2" id="KW-0647">Proteasome</keyword>
<comment type="caution">
    <text evidence="2">The sequence shown here is derived from an EMBL/GenBank/DDBJ whole genome shotgun (WGS) entry which is preliminary data.</text>
</comment>